<dbReference type="EMBL" id="CAFBPD010000035">
    <property type="protein sequence ID" value="CAB5000596.1"/>
    <property type="molecule type" value="Genomic_DNA"/>
</dbReference>
<name>A0A6J7P5B6_9ZZZZ</name>
<protein>
    <submittedName>
        <fullName evidence="1">Unannotated protein</fullName>
    </submittedName>
</protein>
<sequence>MAQAGIEQGLGADDVREEELLRAGDRSVDVGLGREVHDDVVPGEDGVEERAVADIALDE</sequence>
<dbReference type="AlphaFoldDB" id="A0A6J7P5B6"/>
<reference evidence="1" key="1">
    <citation type="submission" date="2020-05" db="EMBL/GenBank/DDBJ databases">
        <authorList>
            <person name="Chiriac C."/>
            <person name="Salcher M."/>
            <person name="Ghai R."/>
            <person name="Kavagutti S V."/>
        </authorList>
    </citation>
    <scope>NUCLEOTIDE SEQUENCE</scope>
</reference>
<accession>A0A6J7P5B6</accession>
<gene>
    <name evidence="1" type="ORF">UFOPK4061_00294</name>
</gene>
<proteinExistence type="predicted"/>
<evidence type="ECO:0000313" key="1">
    <source>
        <dbReference type="EMBL" id="CAB5000596.1"/>
    </source>
</evidence>
<organism evidence="1">
    <name type="scientific">freshwater metagenome</name>
    <dbReference type="NCBI Taxonomy" id="449393"/>
    <lineage>
        <taxon>unclassified sequences</taxon>
        <taxon>metagenomes</taxon>
        <taxon>ecological metagenomes</taxon>
    </lineage>
</organism>